<keyword evidence="3" id="KW-1185">Reference proteome</keyword>
<organism evidence="2 3">
    <name type="scientific">Daejeonella lutea</name>
    <dbReference type="NCBI Taxonomy" id="572036"/>
    <lineage>
        <taxon>Bacteria</taxon>
        <taxon>Pseudomonadati</taxon>
        <taxon>Bacteroidota</taxon>
        <taxon>Sphingobacteriia</taxon>
        <taxon>Sphingobacteriales</taxon>
        <taxon>Sphingobacteriaceae</taxon>
        <taxon>Daejeonella</taxon>
    </lineage>
</organism>
<gene>
    <name evidence="2" type="ORF">SAMN05661099_2011</name>
</gene>
<dbReference type="OrthoDB" id="9811523at2"/>
<dbReference type="SUPFAM" id="SSF55729">
    <property type="entry name" value="Acyl-CoA N-acyltransferases (Nat)"/>
    <property type="match status" value="1"/>
</dbReference>
<dbReference type="InterPro" id="IPR051531">
    <property type="entry name" value="N-acetyltransferase"/>
</dbReference>
<dbReference type="AlphaFoldDB" id="A0A1T5CY72"/>
<dbReference type="EMBL" id="FUYR01000002">
    <property type="protein sequence ID" value="SKB64307.1"/>
    <property type="molecule type" value="Genomic_DNA"/>
</dbReference>
<proteinExistence type="predicted"/>
<keyword evidence="2" id="KW-0808">Transferase</keyword>
<name>A0A1T5CY72_9SPHI</name>
<dbReference type="PROSITE" id="PS51186">
    <property type="entry name" value="GNAT"/>
    <property type="match status" value="1"/>
</dbReference>
<dbReference type="PANTHER" id="PTHR43792">
    <property type="entry name" value="GNAT FAMILY, PUTATIVE (AFU_ORTHOLOGUE AFUA_3G00765)-RELATED-RELATED"/>
    <property type="match status" value="1"/>
</dbReference>
<dbReference type="InterPro" id="IPR016181">
    <property type="entry name" value="Acyl_CoA_acyltransferase"/>
</dbReference>
<dbReference type="STRING" id="572036.SAMN05661099_2011"/>
<accession>A0A1T5CY72</accession>
<dbReference type="GO" id="GO:0016747">
    <property type="term" value="F:acyltransferase activity, transferring groups other than amino-acyl groups"/>
    <property type="evidence" value="ECO:0007669"/>
    <property type="project" value="InterPro"/>
</dbReference>
<protein>
    <submittedName>
        <fullName evidence="2">Acetyltransferase (GNAT) domain-containing protein</fullName>
    </submittedName>
</protein>
<dbReference type="Proteomes" id="UP000189981">
    <property type="component" value="Unassembled WGS sequence"/>
</dbReference>
<dbReference type="PANTHER" id="PTHR43792:SF13">
    <property type="entry name" value="ACETYLTRANSFERASE"/>
    <property type="match status" value="1"/>
</dbReference>
<evidence type="ECO:0000313" key="3">
    <source>
        <dbReference type="Proteomes" id="UP000189981"/>
    </source>
</evidence>
<sequence>MPETPNLTLLPCDVEILTTALKGNHELASRLNITVPEAWTEFGPLALEYSRERLADADQAGWWTYFPIHQASNTLIGSGGYKGKPNEEGVVEIGYEIAADYRNQGLATEFCRALVEHAFKDGRVKKVIAHTLGEDNASTKVLSKSGFLKTEVIEDPEDGIIWKWERGDR</sequence>
<dbReference type="InterPro" id="IPR000182">
    <property type="entry name" value="GNAT_dom"/>
</dbReference>
<evidence type="ECO:0000259" key="1">
    <source>
        <dbReference type="PROSITE" id="PS51186"/>
    </source>
</evidence>
<feature type="domain" description="N-acetyltransferase" evidence="1">
    <location>
        <begin position="18"/>
        <end position="167"/>
    </location>
</feature>
<evidence type="ECO:0000313" key="2">
    <source>
        <dbReference type="EMBL" id="SKB64307.1"/>
    </source>
</evidence>
<dbReference type="CDD" id="cd04301">
    <property type="entry name" value="NAT_SF"/>
    <property type="match status" value="1"/>
</dbReference>
<dbReference type="Gene3D" id="3.40.630.30">
    <property type="match status" value="1"/>
</dbReference>
<dbReference type="Pfam" id="PF13302">
    <property type="entry name" value="Acetyltransf_3"/>
    <property type="match status" value="1"/>
</dbReference>
<dbReference type="RefSeq" id="WP_079702555.1">
    <property type="nucleotide sequence ID" value="NZ_FUYR01000002.1"/>
</dbReference>
<reference evidence="3" key="1">
    <citation type="submission" date="2017-02" db="EMBL/GenBank/DDBJ databases">
        <authorList>
            <person name="Varghese N."/>
            <person name="Submissions S."/>
        </authorList>
    </citation>
    <scope>NUCLEOTIDE SEQUENCE [LARGE SCALE GENOMIC DNA]</scope>
    <source>
        <strain evidence="3">DSM 22385</strain>
    </source>
</reference>